<feature type="transmembrane region" description="Helical" evidence="7">
    <location>
        <begin position="359"/>
        <end position="383"/>
    </location>
</feature>
<evidence type="ECO:0000259" key="9">
    <source>
        <dbReference type="Pfam" id="PF12704"/>
    </source>
</evidence>
<dbReference type="InterPro" id="IPR003838">
    <property type="entry name" value="ABC3_permease_C"/>
</dbReference>
<name>A0ABW2XL68_9ACTN</name>
<feature type="transmembrane region" description="Helical" evidence="7">
    <location>
        <begin position="414"/>
        <end position="431"/>
    </location>
</feature>
<comment type="similarity">
    <text evidence="6">Belongs to the ABC-4 integral membrane protein family.</text>
</comment>
<evidence type="ECO:0000256" key="4">
    <source>
        <dbReference type="ARBA" id="ARBA00022989"/>
    </source>
</evidence>
<dbReference type="InterPro" id="IPR025857">
    <property type="entry name" value="MacB_PCD"/>
</dbReference>
<feature type="domain" description="ABC3 transporter permease C-terminal" evidence="8">
    <location>
        <begin position="717"/>
        <end position="833"/>
    </location>
</feature>
<reference evidence="11" key="1">
    <citation type="journal article" date="2019" name="Int. J. Syst. Evol. Microbiol.">
        <title>The Global Catalogue of Microorganisms (GCM) 10K type strain sequencing project: providing services to taxonomists for standard genome sequencing and annotation.</title>
        <authorList>
            <consortium name="The Broad Institute Genomics Platform"/>
            <consortium name="The Broad Institute Genome Sequencing Center for Infectious Disease"/>
            <person name="Wu L."/>
            <person name="Ma J."/>
        </authorList>
    </citation>
    <scope>NUCLEOTIDE SEQUENCE [LARGE SCALE GENOMIC DNA]</scope>
    <source>
        <strain evidence="11">JCM 9371</strain>
    </source>
</reference>
<evidence type="ECO:0000256" key="1">
    <source>
        <dbReference type="ARBA" id="ARBA00004651"/>
    </source>
</evidence>
<feature type="transmembrane region" description="Helical" evidence="7">
    <location>
        <begin position="437"/>
        <end position="459"/>
    </location>
</feature>
<evidence type="ECO:0000256" key="2">
    <source>
        <dbReference type="ARBA" id="ARBA00022475"/>
    </source>
</evidence>
<dbReference type="RefSeq" id="WP_378322936.1">
    <property type="nucleotide sequence ID" value="NZ_JBHTGP010000008.1"/>
</dbReference>
<evidence type="ECO:0000259" key="8">
    <source>
        <dbReference type="Pfam" id="PF02687"/>
    </source>
</evidence>
<dbReference type="InterPro" id="IPR050250">
    <property type="entry name" value="Macrolide_Exporter_MacB"/>
</dbReference>
<dbReference type="Pfam" id="PF12704">
    <property type="entry name" value="MacB_PCD"/>
    <property type="match status" value="1"/>
</dbReference>
<feature type="transmembrane region" description="Helical" evidence="7">
    <location>
        <begin position="268"/>
        <end position="293"/>
    </location>
</feature>
<gene>
    <name evidence="10" type="ORF">ACFQZM_16780</name>
</gene>
<dbReference type="PANTHER" id="PTHR30572:SF4">
    <property type="entry name" value="ABC TRANSPORTER PERMEASE YTRF"/>
    <property type="match status" value="1"/>
</dbReference>
<keyword evidence="3 7" id="KW-0812">Transmembrane</keyword>
<keyword evidence="11" id="KW-1185">Reference proteome</keyword>
<dbReference type="Pfam" id="PF02687">
    <property type="entry name" value="FtsX"/>
    <property type="match status" value="2"/>
</dbReference>
<evidence type="ECO:0000256" key="3">
    <source>
        <dbReference type="ARBA" id="ARBA00022692"/>
    </source>
</evidence>
<feature type="domain" description="ABC3 transporter permease C-terminal" evidence="8">
    <location>
        <begin position="271"/>
        <end position="393"/>
    </location>
</feature>
<dbReference type="PANTHER" id="PTHR30572">
    <property type="entry name" value="MEMBRANE COMPONENT OF TRANSPORTER-RELATED"/>
    <property type="match status" value="1"/>
</dbReference>
<comment type="subcellular location">
    <subcellularLocation>
        <location evidence="1">Cell membrane</location>
        <topology evidence="1">Multi-pass membrane protein</topology>
    </subcellularLocation>
</comment>
<evidence type="ECO:0000256" key="6">
    <source>
        <dbReference type="ARBA" id="ARBA00038076"/>
    </source>
</evidence>
<accession>A0ABW2XL68</accession>
<evidence type="ECO:0000313" key="10">
    <source>
        <dbReference type="EMBL" id="MFD0686158.1"/>
    </source>
</evidence>
<evidence type="ECO:0000313" key="11">
    <source>
        <dbReference type="Proteomes" id="UP001597063"/>
    </source>
</evidence>
<dbReference type="Proteomes" id="UP001597063">
    <property type="component" value="Unassembled WGS sequence"/>
</dbReference>
<feature type="transmembrane region" description="Helical" evidence="7">
    <location>
        <begin position="493"/>
        <end position="513"/>
    </location>
</feature>
<organism evidence="10 11">
    <name type="scientific">Actinomadura fibrosa</name>
    <dbReference type="NCBI Taxonomy" id="111802"/>
    <lineage>
        <taxon>Bacteria</taxon>
        <taxon>Bacillati</taxon>
        <taxon>Actinomycetota</taxon>
        <taxon>Actinomycetes</taxon>
        <taxon>Streptosporangiales</taxon>
        <taxon>Thermomonosporaceae</taxon>
        <taxon>Actinomadura</taxon>
    </lineage>
</organism>
<protein>
    <submittedName>
        <fullName evidence="10">ABC transporter permease</fullName>
    </submittedName>
</protein>
<feature type="transmembrane region" description="Helical" evidence="7">
    <location>
        <begin position="806"/>
        <end position="825"/>
    </location>
</feature>
<feature type="domain" description="MacB-like periplasmic core" evidence="9">
    <location>
        <begin position="18"/>
        <end position="236"/>
    </location>
</feature>
<evidence type="ECO:0000256" key="5">
    <source>
        <dbReference type="ARBA" id="ARBA00023136"/>
    </source>
</evidence>
<feature type="transmembrane region" description="Helical" evidence="7">
    <location>
        <begin position="763"/>
        <end position="786"/>
    </location>
</feature>
<keyword evidence="4 7" id="KW-1133">Transmembrane helix</keyword>
<evidence type="ECO:0000256" key="7">
    <source>
        <dbReference type="SAM" id="Phobius"/>
    </source>
</evidence>
<keyword evidence="2" id="KW-1003">Cell membrane</keyword>
<feature type="transmembrane region" description="Helical" evidence="7">
    <location>
        <begin position="314"/>
        <end position="339"/>
    </location>
</feature>
<dbReference type="EMBL" id="JBHTGP010000008">
    <property type="protein sequence ID" value="MFD0686158.1"/>
    <property type="molecule type" value="Genomic_DNA"/>
</dbReference>
<sequence>MLLKLTVRSLAAHRLRMALTAVAVVLGVGFTSGTLIFSATLDRGIDRALADFGAGTDAVVRAHRTIDAGLGEPPSDLPVPASLLPAVTRTAGVAKAYGTVSGSAAVVGRKGRIIGQEPRTGTAWNPDRDLSLMRLKAGHAPRTATEVAIDENLARESGYRIGDRVTVALATGGRTFTLAGIFSYGGSDLASALSVVAFEPRTAQRLLMPRADVYREIIVHGREGVPQERLRAALAAVVPSGYEVVTGDQVIAEKKEPIDEVLGALDKILLAFGLIAVFVGSFIIFNTFSMLVGRRARELALLRAVGASRAQVTRAVLGEAAGVGLAGSTLGLLAGAGVARALLYVLSTVLGGELGVHGLSVPSAAVVTAYAVGMTVTLAAAYVPARRAAGIPPVAALRDELEPPARSLRWRARAGAVAALAGGALLAASFAGTGDGAMLTAGLGALALFAGFVLLSPVVSGPATAFLGRPLTRLLGAPGTLGRRNAQRNPRRTAATASALMIGLALIGTVSVVTHSMTRSMDRQLEAGLPADFQIASTSRTAALGQPVLEAVAKVPGVRTAVPIRTVRLRLGGTAQDAMTGDPRRLVDHFRLRLEEGTVGGLVVDRATATAHGWRAGSAVPVEYQDGAKATLPLSGIYANVRTVLPTVPNAIVDERAAGPHYPGTGVQRIDVTGAPTRRALDAALARWPDVEAEDRATLRHEAAASIDLILDLTVALLMLSVVIAALGIANTLALSVIERTREIGVLRALGMQRRQLRRMIRYEAVVISLYGAVLGLGFGLLLGIAVRHAMAGEGVDTLAIPYARLAVQLPAAALIGTLAAAWPAHRAATMNPLEAITHTQT</sequence>
<proteinExistence type="inferred from homology"/>
<keyword evidence="5 7" id="KW-0472">Membrane</keyword>
<comment type="caution">
    <text evidence="10">The sequence shown here is derived from an EMBL/GenBank/DDBJ whole genome shotgun (WGS) entry which is preliminary data.</text>
</comment>
<feature type="transmembrane region" description="Helical" evidence="7">
    <location>
        <begin position="715"/>
        <end position="738"/>
    </location>
</feature>